<protein>
    <recommendedName>
        <fullName evidence="2">LysM domain-containing protein</fullName>
    </recommendedName>
</protein>
<organism evidence="3 4">
    <name type="scientific">Cercophora scortea</name>
    <dbReference type="NCBI Taxonomy" id="314031"/>
    <lineage>
        <taxon>Eukaryota</taxon>
        <taxon>Fungi</taxon>
        <taxon>Dikarya</taxon>
        <taxon>Ascomycota</taxon>
        <taxon>Pezizomycotina</taxon>
        <taxon>Sordariomycetes</taxon>
        <taxon>Sordariomycetidae</taxon>
        <taxon>Sordariales</taxon>
        <taxon>Lasiosphaeriaceae</taxon>
        <taxon>Cercophora</taxon>
    </lineage>
</organism>
<dbReference type="InterPro" id="IPR018392">
    <property type="entry name" value="LysM"/>
</dbReference>
<accession>A0AAE0MIN7</accession>
<feature type="domain" description="LysM" evidence="2">
    <location>
        <begin position="161"/>
        <end position="198"/>
    </location>
</feature>
<dbReference type="Gene3D" id="3.10.350.10">
    <property type="entry name" value="LysM domain"/>
    <property type="match status" value="1"/>
</dbReference>
<evidence type="ECO:0000256" key="1">
    <source>
        <dbReference type="SAM" id="MobiDB-lite"/>
    </source>
</evidence>
<evidence type="ECO:0000259" key="2">
    <source>
        <dbReference type="Pfam" id="PF01476"/>
    </source>
</evidence>
<dbReference type="EMBL" id="JAUEPO010000002">
    <property type="protein sequence ID" value="KAK3333650.1"/>
    <property type="molecule type" value="Genomic_DNA"/>
</dbReference>
<dbReference type="CDD" id="cd14273">
    <property type="entry name" value="UBA_TAP-C_like"/>
    <property type="match status" value="1"/>
</dbReference>
<comment type="caution">
    <text evidence="3">The sequence shown here is derived from an EMBL/GenBank/DDBJ whole genome shotgun (WGS) entry which is preliminary data.</text>
</comment>
<reference evidence="3" key="1">
    <citation type="journal article" date="2023" name="Mol. Phylogenet. Evol.">
        <title>Genome-scale phylogeny and comparative genomics of the fungal order Sordariales.</title>
        <authorList>
            <person name="Hensen N."/>
            <person name="Bonometti L."/>
            <person name="Westerberg I."/>
            <person name="Brannstrom I.O."/>
            <person name="Guillou S."/>
            <person name="Cros-Aarteil S."/>
            <person name="Calhoun S."/>
            <person name="Haridas S."/>
            <person name="Kuo A."/>
            <person name="Mondo S."/>
            <person name="Pangilinan J."/>
            <person name="Riley R."/>
            <person name="LaButti K."/>
            <person name="Andreopoulos B."/>
            <person name="Lipzen A."/>
            <person name="Chen C."/>
            <person name="Yan M."/>
            <person name="Daum C."/>
            <person name="Ng V."/>
            <person name="Clum A."/>
            <person name="Steindorff A."/>
            <person name="Ohm R.A."/>
            <person name="Martin F."/>
            <person name="Silar P."/>
            <person name="Natvig D.O."/>
            <person name="Lalanne C."/>
            <person name="Gautier V."/>
            <person name="Ament-Velasquez S.L."/>
            <person name="Kruys A."/>
            <person name="Hutchinson M.I."/>
            <person name="Powell A.J."/>
            <person name="Barry K."/>
            <person name="Miller A.N."/>
            <person name="Grigoriev I.V."/>
            <person name="Debuchy R."/>
            <person name="Gladieux P."/>
            <person name="Hiltunen Thoren M."/>
            <person name="Johannesson H."/>
        </authorList>
    </citation>
    <scope>NUCLEOTIDE SEQUENCE</scope>
    <source>
        <strain evidence="3">SMH4131-1</strain>
    </source>
</reference>
<dbReference type="AlphaFoldDB" id="A0AAE0MIN7"/>
<feature type="compositionally biased region" description="Low complexity" evidence="1">
    <location>
        <begin position="78"/>
        <end position="91"/>
    </location>
</feature>
<dbReference type="CDD" id="cd00118">
    <property type="entry name" value="LysM"/>
    <property type="match status" value="1"/>
</dbReference>
<dbReference type="InterPro" id="IPR036779">
    <property type="entry name" value="LysM_dom_sf"/>
</dbReference>
<dbReference type="PANTHER" id="PTHR20932:SF31">
    <property type="entry name" value="RING-TYPE DOMAIN-CONTAINING PROTEIN"/>
    <property type="match status" value="1"/>
</dbReference>
<gene>
    <name evidence="3" type="ORF">B0T19DRAFT_440397</name>
</gene>
<dbReference type="Proteomes" id="UP001286456">
    <property type="component" value="Unassembled WGS sequence"/>
</dbReference>
<dbReference type="Pfam" id="PF01476">
    <property type="entry name" value="LysM"/>
    <property type="match status" value="1"/>
</dbReference>
<reference evidence="3" key="2">
    <citation type="submission" date="2023-06" db="EMBL/GenBank/DDBJ databases">
        <authorList>
            <consortium name="Lawrence Berkeley National Laboratory"/>
            <person name="Haridas S."/>
            <person name="Hensen N."/>
            <person name="Bonometti L."/>
            <person name="Westerberg I."/>
            <person name="Brannstrom I.O."/>
            <person name="Guillou S."/>
            <person name="Cros-Aarteil S."/>
            <person name="Calhoun S."/>
            <person name="Kuo A."/>
            <person name="Mondo S."/>
            <person name="Pangilinan J."/>
            <person name="Riley R."/>
            <person name="Labutti K."/>
            <person name="Andreopoulos B."/>
            <person name="Lipzen A."/>
            <person name="Chen C."/>
            <person name="Yanf M."/>
            <person name="Daum C."/>
            <person name="Ng V."/>
            <person name="Clum A."/>
            <person name="Steindorff A."/>
            <person name="Ohm R."/>
            <person name="Martin F."/>
            <person name="Silar P."/>
            <person name="Natvig D."/>
            <person name="Lalanne C."/>
            <person name="Gautier V."/>
            <person name="Ament-Velasquez S.L."/>
            <person name="Kruys A."/>
            <person name="Hutchinson M.I."/>
            <person name="Powell A.J."/>
            <person name="Barry K."/>
            <person name="Miller A.N."/>
            <person name="Grigoriev I.V."/>
            <person name="Debuchy R."/>
            <person name="Gladieux P."/>
            <person name="Thoren M.H."/>
            <person name="Johannesson H."/>
        </authorList>
    </citation>
    <scope>NUCLEOTIDE SEQUENCE</scope>
    <source>
        <strain evidence="3">SMH4131-1</strain>
    </source>
</reference>
<name>A0AAE0MIN7_9PEZI</name>
<keyword evidence="4" id="KW-1185">Reference proteome</keyword>
<dbReference type="InterPro" id="IPR045030">
    <property type="entry name" value="LYSM1-4"/>
</dbReference>
<dbReference type="PANTHER" id="PTHR20932">
    <property type="entry name" value="LYSM AND PUTATIVE PEPTIDOGLYCAN-BINDING DOMAIN-CONTAINING PROTEIN"/>
    <property type="match status" value="1"/>
</dbReference>
<feature type="region of interest" description="Disordered" evidence="1">
    <location>
        <begin position="78"/>
        <end position="129"/>
    </location>
</feature>
<evidence type="ECO:0000313" key="3">
    <source>
        <dbReference type="EMBL" id="KAK3333650.1"/>
    </source>
</evidence>
<evidence type="ECO:0000313" key="4">
    <source>
        <dbReference type="Proteomes" id="UP001286456"/>
    </source>
</evidence>
<proteinExistence type="predicted"/>
<feature type="compositionally biased region" description="Pro residues" evidence="1">
    <location>
        <begin position="92"/>
        <end position="111"/>
    </location>
</feature>
<sequence>MNQTACCTCATLLPATPRRLSSEYEEPPLNDDRQLECCSRIICRTCIYKNVRFGTYCPYCQISSGPSILPQGGLKNPPSYAAAAAASSQPPSTLPPPPPYTLTPTSPPPQPQLLRSSSTAPLPPPTYDSEKFALASADAKPSSSSSTPAPDILHFLDHEHDTIPSLSLRYNVSSTALRRVNRLGSDHLLLGRQTVVIPGGGVSLSPRPVEGEAEEARKAKIRRWMVACKVADYEVALLYLEQAQYDLDLATEAFFADEAWEREHPLGFKNTGGLGLDWQRGEIIIHLDRRRVREPHGEGCVTDHV</sequence>